<sequence>MWVSQLALRDYRSYTSLDLSLEPGITTFVAPNGWGKTNLVEAIGYLSQLRSHRVSQDLPLVRTSASEAVVSAKAHRGSRHVTVEVTIRAKGANRARINRSPVRTRELLGLLPCVVFAPEDLSLVKGDPADRRDYLDTLLVARSPRMAGVIADLDRALRQRNALLKSLRAEPNPGLESTLEIWDVAFAQAAAQLVTGRLRLLRDLREPLVESFAYIAADARAARRDVGAEYSSRIDYSAVDVEAPTAVAETESLVVEALRSRRRPEIDRGLTLVGPQRDDVLLSIGATPAKGYASHGESWSLALALQLAGWELLRAGSLDPADQPVLVLDDVFAELDSGRRRRLAQKVEEAEQVLITAAVAGDIPPELSGAVVDLEALTGAGEVPGTTEPPVAPAEGPDVGEPGGASADGRVEE</sequence>
<keyword evidence="6 13" id="KW-0547">Nucleotide-binding</keyword>
<accession>A0ABN2T3A0</accession>
<evidence type="ECO:0000256" key="4">
    <source>
        <dbReference type="ARBA" id="ARBA00022490"/>
    </source>
</evidence>
<evidence type="ECO:0000256" key="14">
    <source>
        <dbReference type="RuleBase" id="RU000578"/>
    </source>
</evidence>
<comment type="caution">
    <text evidence="13">Lacks conserved residue(s) required for the propagation of feature annotation.</text>
</comment>
<evidence type="ECO:0000256" key="7">
    <source>
        <dbReference type="ARBA" id="ARBA00022763"/>
    </source>
</evidence>
<evidence type="ECO:0000256" key="11">
    <source>
        <dbReference type="ARBA" id="ARBA00023236"/>
    </source>
</evidence>
<dbReference type="Proteomes" id="UP001500755">
    <property type="component" value="Unassembled WGS sequence"/>
</dbReference>
<dbReference type="InterPro" id="IPR001238">
    <property type="entry name" value="DNA-binding_RecF"/>
</dbReference>
<keyword evidence="10 13" id="KW-0234">DNA repair</keyword>
<evidence type="ECO:0000256" key="13">
    <source>
        <dbReference type="HAMAP-Rule" id="MF_00365"/>
    </source>
</evidence>
<dbReference type="NCBIfam" id="TIGR00611">
    <property type="entry name" value="recf"/>
    <property type="match status" value="1"/>
</dbReference>
<protein>
    <recommendedName>
        <fullName evidence="3 13">DNA replication and repair protein RecF</fullName>
    </recommendedName>
</protein>
<keyword evidence="18" id="KW-1185">Reference proteome</keyword>
<dbReference type="PROSITE" id="PS00617">
    <property type="entry name" value="RECF_1"/>
    <property type="match status" value="1"/>
</dbReference>
<keyword evidence="8 13" id="KW-0067">ATP-binding</keyword>
<organism evidence="17 18">
    <name type="scientific">Brevibacterium samyangense</name>
    <dbReference type="NCBI Taxonomy" id="366888"/>
    <lineage>
        <taxon>Bacteria</taxon>
        <taxon>Bacillati</taxon>
        <taxon>Actinomycetota</taxon>
        <taxon>Actinomycetes</taxon>
        <taxon>Micrococcales</taxon>
        <taxon>Brevibacteriaceae</taxon>
        <taxon>Brevibacterium</taxon>
    </lineage>
</organism>
<dbReference type="EMBL" id="BAAANO010000002">
    <property type="protein sequence ID" value="GAA1997859.1"/>
    <property type="molecule type" value="Genomic_DNA"/>
</dbReference>
<feature type="region of interest" description="Disordered" evidence="15">
    <location>
        <begin position="378"/>
        <end position="413"/>
    </location>
</feature>
<comment type="subcellular location">
    <subcellularLocation>
        <location evidence="1 13 14">Cytoplasm</location>
    </subcellularLocation>
</comment>
<evidence type="ECO:0000313" key="18">
    <source>
        <dbReference type="Proteomes" id="UP001500755"/>
    </source>
</evidence>
<dbReference type="InterPro" id="IPR042174">
    <property type="entry name" value="RecF_2"/>
</dbReference>
<evidence type="ECO:0000256" key="1">
    <source>
        <dbReference type="ARBA" id="ARBA00004496"/>
    </source>
</evidence>
<evidence type="ECO:0000256" key="8">
    <source>
        <dbReference type="ARBA" id="ARBA00022840"/>
    </source>
</evidence>
<evidence type="ECO:0000256" key="5">
    <source>
        <dbReference type="ARBA" id="ARBA00022705"/>
    </source>
</evidence>
<keyword evidence="7 13" id="KW-0227">DNA damage</keyword>
<dbReference type="RefSeq" id="WP_344305963.1">
    <property type="nucleotide sequence ID" value="NZ_BAAANO010000002.1"/>
</dbReference>
<dbReference type="InterPro" id="IPR027417">
    <property type="entry name" value="P-loop_NTPase"/>
</dbReference>
<proteinExistence type="inferred from homology"/>
<evidence type="ECO:0000256" key="6">
    <source>
        <dbReference type="ARBA" id="ARBA00022741"/>
    </source>
</evidence>
<feature type="domain" description="RecF/RecN/SMC N-terminal" evidence="16">
    <location>
        <begin position="3"/>
        <end position="357"/>
    </location>
</feature>
<evidence type="ECO:0000313" key="17">
    <source>
        <dbReference type="EMBL" id="GAA1997859.1"/>
    </source>
</evidence>
<name>A0ABN2T3A0_9MICO</name>
<evidence type="ECO:0000256" key="15">
    <source>
        <dbReference type="SAM" id="MobiDB-lite"/>
    </source>
</evidence>
<dbReference type="HAMAP" id="MF_00365">
    <property type="entry name" value="RecF"/>
    <property type="match status" value="1"/>
</dbReference>
<evidence type="ECO:0000256" key="9">
    <source>
        <dbReference type="ARBA" id="ARBA00023125"/>
    </source>
</evidence>
<evidence type="ECO:0000256" key="3">
    <source>
        <dbReference type="ARBA" id="ARBA00020170"/>
    </source>
</evidence>
<dbReference type="PANTHER" id="PTHR32182">
    <property type="entry name" value="DNA REPLICATION AND REPAIR PROTEIN RECF"/>
    <property type="match status" value="1"/>
</dbReference>
<dbReference type="SUPFAM" id="SSF52540">
    <property type="entry name" value="P-loop containing nucleoside triphosphate hydrolases"/>
    <property type="match status" value="1"/>
</dbReference>
<evidence type="ECO:0000259" key="16">
    <source>
        <dbReference type="Pfam" id="PF02463"/>
    </source>
</evidence>
<dbReference type="PROSITE" id="PS00618">
    <property type="entry name" value="RECF_2"/>
    <property type="match status" value="1"/>
</dbReference>
<evidence type="ECO:0000256" key="2">
    <source>
        <dbReference type="ARBA" id="ARBA00008016"/>
    </source>
</evidence>
<dbReference type="PANTHER" id="PTHR32182:SF0">
    <property type="entry name" value="DNA REPLICATION AND REPAIR PROTEIN RECF"/>
    <property type="match status" value="1"/>
</dbReference>
<keyword evidence="11 13" id="KW-0742">SOS response</keyword>
<dbReference type="Gene3D" id="3.40.50.300">
    <property type="entry name" value="P-loop containing nucleotide triphosphate hydrolases"/>
    <property type="match status" value="1"/>
</dbReference>
<dbReference type="Pfam" id="PF02463">
    <property type="entry name" value="SMC_N"/>
    <property type="match status" value="1"/>
</dbReference>
<reference evidence="17 18" key="1">
    <citation type="journal article" date="2019" name="Int. J. Syst. Evol. Microbiol.">
        <title>The Global Catalogue of Microorganisms (GCM) 10K type strain sequencing project: providing services to taxonomists for standard genome sequencing and annotation.</title>
        <authorList>
            <consortium name="The Broad Institute Genomics Platform"/>
            <consortium name="The Broad Institute Genome Sequencing Center for Infectious Disease"/>
            <person name="Wu L."/>
            <person name="Ma J."/>
        </authorList>
    </citation>
    <scope>NUCLEOTIDE SEQUENCE [LARGE SCALE GENOMIC DNA]</scope>
    <source>
        <strain evidence="17 18">JCM 14546</strain>
    </source>
</reference>
<evidence type="ECO:0000256" key="12">
    <source>
        <dbReference type="ARBA" id="ARBA00025401"/>
    </source>
</evidence>
<gene>
    <name evidence="13 17" type="primary">recF</name>
    <name evidence="17" type="ORF">GCM10009755_01250</name>
</gene>
<keyword evidence="5 13" id="KW-0235">DNA replication</keyword>
<dbReference type="Gene3D" id="1.20.1050.90">
    <property type="entry name" value="RecF/RecN/SMC, N-terminal domain"/>
    <property type="match status" value="1"/>
</dbReference>
<dbReference type="InterPro" id="IPR018078">
    <property type="entry name" value="DNA-binding_RecF_CS"/>
</dbReference>
<evidence type="ECO:0000256" key="10">
    <source>
        <dbReference type="ARBA" id="ARBA00023204"/>
    </source>
</evidence>
<comment type="similarity">
    <text evidence="2 13 14">Belongs to the RecF family.</text>
</comment>
<keyword evidence="4 13" id="KW-0963">Cytoplasm</keyword>
<comment type="caution">
    <text evidence="17">The sequence shown here is derived from an EMBL/GenBank/DDBJ whole genome shotgun (WGS) entry which is preliminary data.</text>
</comment>
<keyword evidence="9 13" id="KW-0238">DNA-binding</keyword>
<comment type="function">
    <text evidence="12 13 14">The RecF protein is involved in DNA metabolism; it is required for DNA replication and normal SOS inducibility. RecF binds preferentially to single-stranded, linear DNA. It also seems to bind ATP.</text>
</comment>
<dbReference type="InterPro" id="IPR003395">
    <property type="entry name" value="RecF/RecN/SMC_N"/>
</dbReference>